<accession>A0AAP2DS17</accession>
<evidence type="ECO:0000256" key="1">
    <source>
        <dbReference type="ARBA" id="ARBA00004141"/>
    </source>
</evidence>
<name>A0AAP2DS17_9BACT</name>
<keyword evidence="7" id="KW-1185">Reference proteome</keyword>
<evidence type="ECO:0000313" key="7">
    <source>
        <dbReference type="Proteomes" id="UP001319200"/>
    </source>
</evidence>
<protein>
    <submittedName>
        <fullName evidence="6">SemiSWEET transporter</fullName>
    </submittedName>
</protein>
<dbReference type="GO" id="GO:0051119">
    <property type="term" value="F:sugar transmembrane transporter activity"/>
    <property type="evidence" value="ECO:0007669"/>
    <property type="project" value="InterPro"/>
</dbReference>
<dbReference type="Pfam" id="PF04193">
    <property type="entry name" value="PQ-loop"/>
    <property type="match status" value="1"/>
</dbReference>
<keyword evidence="4 5" id="KW-0472">Membrane</keyword>
<evidence type="ECO:0000256" key="4">
    <source>
        <dbReference type="ARBA" id="ARBA00023136"/>
    </source>
</evidence>
<organism evidence="6 7">
    <name type="scientific">Chryseosolibacter histidini</name>
    <dbReference type="NCBI Taxonomy" id="2782349"/>
    <lineage>
        <taxon>Bacteria</taxon>
        <taxon>Pseudomonadati</taxon>
        <taxon>Bacteroidota</taxon>
        <taxon>Cytophagia</taxon>
        <taxon>Cytophagales</taxon>
        <taxon>Chryseotaleaceae</taxon>
        <taxon>Chryseosolibacter</taxon>
    </lineage>
</organism>
<reference evidence="6 7" key="1">
    <citation type="submission" date="2021-05" db="EMBL/GenBank/DDBJ databases">
        <title>A Polyphasic approach of four new species of the genus Ohtaekwangia: Ohtaekwangia histidinii sp. nov., Ohtaekwangia cretensis sp. nov., Ohtaekwangia indiensis sp. nov., Ohtaekwangia reichenbachii sp. nov. from diverse environment.</title>
        <authorList>
            <person name="Octaviana S."/>
        </authorList>
    </citation>
    <scope>NUCLEOTIDE SEQUENCE [LARGE SCALE GENOMIC DNA]</scope>
    <source>
        <strain evidence="6 7">PWU4</strain>
    </source>
</reference>
<dbReference type="RefSeq" id="WP_254169083.1">
    <property type="nucleotide sequence ID" value="NZ_JAHESF010000041.1"/>
</dbReference>
<keyword evidence="3 5" id="KW-1133">Transmembrane helix</keyword>
<evidence type="ECO:0000313" key="6">
    <source>
        <dbReference type="EMBL" id="MBT1700444.1"/>
    </source>
</evidence>
<keyword evidence="2 5" id="KW-0812">Transmembrane</keyword>
<feature type="transmembrane region" description="Helical" evidence="5">
    <location>
        <begin position="62"/>
        <end position="79"/>
    </location>
</feature>
<gene>
    <name evidence="6" type="ORF">KK083_26390</name>
</gene>
<comment type="subcellular location">
    <subcellularLocation>
        <location evidence="1">Membrane</location>
        <topology evidence="1">Multi-pass membrane protein</topology>
    </subcellularLocation>
</comment>
<dbReference type="Proteomes" id="UP001319200">
    <property type="component" value="Unassembled WGS sequence"/>
</dbReference>
<dbReference type="Gene3D" id="1.20.1280.290">
    <property type="match status" value="1"/>
</dbReference>
<feature type="transmembrane region" description="Helical" evidence="5">
    <location>
        <begin position="39"/>
        <end position="56"/>
    </location>
</feature>
<evidence type="ECO:0000256" key="5">
    <source>
        <dbReference type="SAM" id="Phobius"/>
    </source>
</evidence>
<dbReference type="NCBIfam" id="NF037968">
    <property type="entry name" value="SemiSWEET_2"/>
    <property type="match status" value="1"/>
</dbReference>
<evidence type="ECO:0000256" key="3">
    <source>
        <dbReference type="ARBA" id="ARBA00022989"/>
    </source>
</evidence>
<dbReference type="InterPro" id="IPR047662">
    <property type="entry name" value="SemiSWEET"/>
</dbReference>
<dbReference type="GO" id="GO:0016020">
    <property type="term" value="C:membrane"/>
    <property type="evidence" value="ECO:0007669"/>
    <property type="project" value="UniProtKB-SubCell"/>
</dbReference>
<dbReference type="InterPro" id="IPR006603">
    <property type="entry name" value="PQ-loop_rpt"/>
</dbReference>
<evidence type="ECO:0000256" key="2">
    <source>
        <dbReference type="ARBA" id="ARBA00022692"/>
    </source>
</evidence>
<sequence>MDATEILGLAAGALTTFSLLPQVIKIYKSSSAKDLSLKTFLLLWSGALLWTIYGTIEKDIPVMVANVLTLILASTLLFFKFRYRNQ</sequence>
<feature type="transmembrane region" description="Helical" evidence="5">
    <location>
        <begin position="6"/>
        <end position="27"/>
    </location>
</feature>
<dbReference type="AlphaFoldDB" id="A0AAP2DS17"/>
<proteinExistence type="predicted"/>
<comment type="caution">
    <text evidence="6">The sequence shown here is derived from an EMBL/GenBank/DDBJ whole genome shotgun (WGS) entry which is preliminary data.</text>
</comment>
<dbReference type="EMBL" id="JAHESF010000041">
    <property type="protein sequence ID" value="MBT1700444.1"/>
    <property type="molecule type" value="Genomic_DNA"/>
</dbReference>